<dbReference type="EMBL" id="NVWI01000002">
    <property type="protein sequence ID" value="PCJ42929.1"/>
    <property type="molecule type" value="Genomic_DNA"/>
</dbReference>
<organism evidence="3 4">
    <name type="scientific">SAR86 cluster bacterium</name>
    <dbReference type="NCBI Taxonomy" id="2030880"/>
    <lineage>
        <taxon>Bacteria</taxon>
        <taxon>Pseudomonadati</taxon>
        <taxon>Pseudomonadota</taxon>
        <taxon>Gammaproteobacteria</taxon>
        <taxon>SAR86 cluster</taxon>
    </lineage>
</organism>
<evidence type="ECO:0000256" key="1">
    <source>
        <dbReference type="SAM" id="Phobius"/>
    </source>
</evidence>
<evidence type="ECO:0000313" key="4">
    <source>
        <dbReference type="Proteomes" id="UP000228987"/>
    </source>
</evidence>
<evidence type="ECO:0000313" key="3">
    <source>
        <dbReference type="EMBL" id="PCJ42929.1"/>
    </source>
</evidence>
<gene>
    <name evidence="3" type="ORF">COA71_05390</name>
</gene>
<evidence type="ECO:0000256" key="2">
    <source>
        <dbReference type="SAM" id="SignalP"/>
    </source>
</evidence>
<keyword evidence="2" id="KW-0732">Signal</keyword>
<keyword evidence="1" id="KW-0812">Transmembrane</keyword>
<protein>
    <recommendedName>
        <fullName evidence="5">Cobalt transporter</fullName>
    </recommendedName>
</protein>
<reference evidence="4" key="1">
    <citation type="submission" date="2017-08" db="EMBL/GenBank/DDBJ databases">
        <title>A dynamic microbial community with high functional redundancy inhabits the cold, oxic subseafloor aquifer.</title>
        <authorList>
            <person name="Tully B.J."/>
            <person name="Wheat C.G."/>
            <person name="Glazer B.T."/>
            <person name="Huber J.A."/>
        </authorList>
    </citation>
    <scope>NUCLEOTIDE SEQUENCE [LARGE SCALE GENOMIC DNA]</scope>
</reference>
<feature type="signal peptide" evidence="2">
    <location>
        <begin position="1"/>
        <end position="24"/>
    </location>
</feature>
<dbReference type="Proteomes" id="UP000228987">
    <property type="component" value="Unassembled WGS sequence"/>
</dbReference>
<comment type="caution">
    <text evidence="3">The sequence shown here is derived from an EMBL/GenBank/DDBJ whole genome shotgun (WGS) entry which is preliminary data.</text>
</comment>
<keyword evidence="1" id="KW-1133">Transmembrane helix</keyword>
<evidence type="ECO:0008006" key="5">
    <source>
        <dbReference type="Google" id="ProtNLM"/>
    </source>
</evidence>
<name>A0A2A5CGE0_9GAMM</name>
<feature type="chain" id="PRO_5013400061" description="Cobalt transporter" evidence="2">
    <location>
        <begin position="25"/>
        <end position="109"/>
    </location>
</feature>
<sequence>MKSASYIVLFALLTFSALPTQSLSQDANVPPAFTGMDEGVNETLAEEAGLPARDPFINLEALGEVWSMILLLAGGICGFILGRNWDLLWGKKTGSSSQQSNPDEDKNNL</sequence>
<proteinExistence type="predicted"/>
<feature type="transmembrane region" description="Helical" evidence="1">
    <location>
        <begin position="65"/>
        <end position="82"/>
    </location>
</feature>
<accession>A0A2A5CGE0</accession>
<dbReference type="AlphaFoldDB" id="A0A2A5CGE0"/>
<keyword evidence="1" id="KW-0472">Membrane</keyword>